<dbReference type="PROSITE" id="PS50011">
    <property type="entry name" value="PROTEIN_KINASE_DOM"/>
    <property type="match status" value="1"/>
</dbReference>
<evidence type="ECO:0000259" key="12">
    <source>
        <dbReference type="PROSITE" id="PS50011"/>
    </source>
</evidence>
<dbReference type="PANTHER" id="PTHR24353">
    <property type="entry name" value="CYCLIC NUCLEOTIDE-DEPENDENT PROTEIN KINASE"/>
    <property type="match status" value="1"/>
</dbReference>
<evidence type="ECO:0000256" key="7">
    <source>
        <dbReference type="ARBA" id="ARBA00047292"/>
    </source>
</evidence>
<dbReference type="EC" id="2.7.11.11" evidence="1"/>
<dbReference type="Gene3D" id="1.20.58.340">
    <property type="entry name" value="Magnesium transport protein CorA, transmembrane region"/>
    <property type="match status" value="1"/>
</dbReference>
<dbReference type="FunFam" id="1.10.510.10:FF:000005">
    <property type="entry name" value="cAMP-dependent protein kinase catalytic subunit alpha"/>
    <property type="match status" value="1"/>
</dbReference>
<accession>A0AAV9HIJ1</accession>
<feature type="transmembrane region" description="Helical" evidence="11">
    <location>
        <begin position="1002"/>
        <end position="1024"/>
    </location>
</feature>
<evidence type="ECO:0000256" key="3">
    <source>
        <dbReference type="ARBA" id="ARBA00022679"/>
    </source>
</evidence>
<evidence type="ECO:0000256" key="5">
    <source>
        <dbReference type="ARBA" id="ARBA00022777"/>
    </source>
</evidence>
<dbReference type="AlphaFoldDB" id="A0AAV9HIJ1"/>
<dbReference type="Gene3D" id="3.30.200.20">
    <property type="entry name" value="Phosphorylase Kinase, domain 1"/>
    <property type="match status" value="2"/>
</dbReference>
<dbReference type="EMBL" id="MU865031">
    <property type="protein sequence ID" value="KAK4459635.1"/>
    <property type="molecule type" value="Genomic_DNA"/>
</dbReference>
<dbReference type="SUPFAM" id="SSF56112">
    <property type="entry name" value="Protein kinase-like (PK-like)"/>
    <property type="match status" value="1"/>
</dbReference>
<feature type="compositionally biased region" description="Polar residues" evidence="10">
    <location>
        <begin position="22"/>
        <end position="38"/>
    </location>
</feature>
<protein>
    <recommendedName>
        <fullName evidence="1">cAMP-dependent protein kinase</fullName>
        <ecNumber evidence="1">2.7.11.11</ecNumber>
    </recommendedName>
</protein>
<dbReference type="PROSITE" id="PS51285">
    <property type="entry name" value="AGC_KINASE_CTER"/>
    <property type="match status" value="1"/>
</dbReference>
<dbReference type="Proteomes" id="UP001321749">
    <property type="component" value="Unassembled WGS sequence"/>
</dbReference>
<evidence type="ECO:0000256" key="10">
    <source>
        <dbReference type="SAM" id="MobiDB-lite"/>
    </source>
</evidence>
<keyword evidence="11" id="KW-0472">Membrane</keyword>
<dbReference type="PROSITE" id="PS00107">
    <property type="entry name" value="PROTEIN_KINASE_ATP"/>
    <property type="match status" value="1"/>
</dbReference>
<feature type="compositionally biased region" description="Low complexity" evidence="10">
    <location>
        <begin position="93"/>
        <end position="112"/>
    </location>
</feature>
<feature type="transmembrane region" description="Helical" evidence="11">
    <location>
        <begin position="1063"/>
        <end position="1084"/>
    </location>
</feature>
<dbReference type="GO" id="GO:0004691">
    <property type="term" value="F:cAMP-dependent protein kinase activity"/>
    <property type="evidence" value="ECO:0007669"/>
    <property type="project" value="UniProtKB-EC"/>
</dbReference>
<comment type="caution">
    <text evidence="14">The sequence shown here is derived from an EMBL/GenBank/DDBJ whole genome shotgun (WGS) entry which is preliminary data.</text>
</comment>
<dbReference type="GO" id="GO:0005952">
    <property type="term" value="C:cAMP-dependent protein kinase complex"/>
    <property type="evidence" value="ECO:0007669"/>
    <property type="project" value="TreeGrafter"/>
</dbReference>
<dbReference type="PROSITE" id="PS00108">
    <property type="entry name" value="PROTEIN_KINASE_ST"/>
    <property type="match status" value="1"/>
</dbReference>
<dbReference type="InterPro" id="IPR000961">
    <property type="entry name" value="AGC-kinase_C"/>
</dbReference>
<feature type="compositionally biased region" description="Low complexity" evidence="10">
    <location>
        <begin position="136"/>
        <end position="152"/>
    </location>
</feature>
<evidence type="ECO:0000313" key="14">
    <source>
        <dbReference type="EMBL" id="KAK4459635.1"/>
    </source>
</evidence>
<dbReference type="FunFam" id="3.30.200.20:FF:000005">
    <property type="entry name" value="cAMP-dependent protein kinase catalytic subunit"/>
    <property type="match status" value="1"/>
</dbReference>
<dbReference type="GO" id="GO:0005524">
    <property type="term" value="F:ATP binding"/>
    <property type="evidence" value="ECO:0007669"/>
    <property type="project" value="UniProtKB-UniRule"/>
</dbReference>
<keyword evidence="2" id="KW-0723">Serine/threonine-protein kinase</keyword>
<evidence type="ECO:0000256" key="9">
    <source>
        <dbReference type="PROSITE-ProRule" id="PRU10141"/>
    </source>
</evidence>
<keyword evidence="15" id="KW-1185">Reference proteome</keyword>
<evidence type="ECO:0000313" key="15">
    <source>
        <dbReference type="Proteomes" id="UP001321749"/>
    </source>
</evidence>
<comment type="catalytic activity">
    <reaction evidence="8">
        <text>L-seryl-[protein] + ATP = O-phospho-L-seryl-[protein] + ADP + H(+)</text>
        <dbReference type="Rhea" id="RHEA:17989"/>
        <dbReference type="Rhea" id="RHEA-COMP:9863"/>
        <dbReference type="Rhea" id="RHEA-COMP:11604"/>
        <dbReference type="ChEBI" id="CHEBI:15378"/>
        <dbReference type="ChEBI" id="CHEBI:29999"/>
        <dbReference type="ChEBI" id="CHEBI:30616"/>
        <dbReference type="ChEBI" id="CHEBI:83421"/>
        <dbReference type="ChEBI" id="CHEBI:456216"/>
        <dbReference type="EC" id="2.7.11.11"/>
    </reaction>
</comment>
<proteinExistence type="predicted"/>
<gene>
    <name evidence="14" type="ORF">QBC42DRAFT_254195</name>
</gene>
<evidence type="ECO:0000256" key="1">
    <source>
        <dbReference type="ARBA" id="ARBA00012444"/>
    </source>
</evidence>
<dbReference type="GO" id="GO:0007165">
    <property type="term" value="P:signal transduction"/>
    <property type="evidence" value="ECO:0007669"/>
    <property type="project" value="UniProtKB-ARBA"/>
</dbReference>
<dbReference type="InterPro" id="IPR017441">
    <property type="entry name" value="Protein_kinase_ATP_BS"/>
</dbReference>
<feature type="transmembrane region" description="Helical" evidence="11">
    <location>
        <begin position="816"/>
        <end position="833"/>
    </location>
</feature>
<feature type="domain" description="AGC-kinase C-terminal" evidence="13">
    <location>
        <begin position="444"/>
        <end position="517"/>
    </location>
</feature>
<dbReference type="InterPro" id="IPR008271">
    <property type="entry name" value="Ser/Thr_kinase_AS"/>
</dbReference>
<keyword evidence="11" id="KW-1133">Transmembrane helix</keyword>
<comment type="catalytic activity">
    <reaction evidence="7">
        <text>L-threonyl-[protein] + ATP = O-phospho-L-threonyl-[protein] + ADP + H(+)</text>
        <dbReference type="Rhea" id="RHEA:46608"/>
        <dbReference type="Rhea" id="RHEA-COMP:11060"/>
        <dbReference type="Rhea" id="RHEA-COMP:11605"/>
        <dbReference type="ChEBI" id="CHEBI:15378"/>
        <dbReference type="ChEBI" id="CHEBI:30013"/>
        <dbReference type="ChEBI" id="CHEBI:30616"/>
        <dbReference type="ChEBI" id="CHEBI:61977"/>
        <dbReference type="ChEBI" id="CHEBI:456216"/>
        <dbReference type="EC" id="2.7.11.11"/>
    </reaction>
</comment>
<evidence type="ECO:0000256" key="8">
    <source>
        <dbReference type="ARBA" id="ARBA00047454"/>
    </source>
</evidence>
<evidence type="ECO:0000256" key="4">
    <source>
        <dbReference type="ARBA" id="ARBA00022741"/>
    </source>
</evidence>
<organism evidence="14 15">
    <name type="scientific">Cladorrhinum samala</name>
    <dbReference type="NCBI Taxonomy" id="585594"/>
    <lineage>
        <taxon>Eukaryota</taxon>
        <taxon>Fungi</taxon>
        <taxon>Dikarya</taxon>
        <taxon>Ascomycota</taxon>
        <taxon>Pezizomycotina</taxon>
        <taxon>Sordariomycetes</taxon>
        <taxon>Sordariomycetidae</taxon>
        <taxon>Sordariales</taxon>
        <taxon>Podosporaceae</taxon>
        <taxon>Cladorrhinum</taxon>
    </lineage>
</organism>
<dbReference type="GO" id="GO:0005634">
    <property type="term" value="C:nucleus"/>
    <property type="evidence" value="ECO:0007669"/>
    <property type="project" value="TreeGrafter"/>
</dbReference>
<keyword evidence="3" id="KW-0808">Transferase</keyword>
<feature type="region of interest" description="Disordered" evidence="10">
    <location>
        <begin position="1"/>
        <end position="177"/>
    </location>
</feature>
<keyword evidence="4 9" id="KW-0547">Nucleotide-binding</keyword>
<dbReference type="InterPro" id="IPR011009">
    <property type="entry name" value="Kinase-like_dom_sf"/>
</dbReference>
<sequence length="1129" mass="128198">MPLPDAINNFLKKKRTRDSNHDSSNSNPASPVTPTTAKSFEHNPPPVAQSHSRTASQSTRQSTGGAAAAAKHEGSAEAAAEKQLSMNNQSITQQPGYPAPQQQQQHSMAAQAGDSQNLPRISNLINPPQNDGAGGYQHPQQQQYLQSQYGQYPTAGAGGPVASEKTSSGQLPQHQYPLPQQSTATFSQQPPAQETLRVTKGKYSLNDFEMLRTLGTGSFGRVHLVQSKHNQRFYAVKVLKKQQVVKMKQVEHTNDERRMLAEVKHPFLITLWGTFQDARNLYMVMDFVEGGELFSLLRKSGRFPNPVAKFYAAEVTLALEYLHSRDIIYRDLKPENLLLDRHGHVKITDFGFAKRVPDKTWTLCGTPDYLAPEVVSNKGYNKSVDCGSPLKIYENILRGRVKYPAYIHQDAQNLLERLITADLSKRLGNLYGGSKDVKSHPWFAEVTWDRLARKDIDAPYTPPVRAGAGDASQFDKYPEETERCGECLLVNYVSYTDMVNCFQTFDFPTEMTQYDKKKKNRDIILSASQHGEAAIIKTWLLDKVGIVVIVQSTVYLLCNEFTKVGFGQFYIITLSPPPYLGRAVAGLGLATSRTKRFNAYGVSKTECEPREQAKEGFDMDDYMFRDYVTECKCVEEATSYLEIFNYTDPSFNTVEEHRFRLDELQLPDEFGNFLHRRGVFAPAEKLPPDVKLVSGIRLILQLNAKHAETFAPGYLSLTHDQYEQMVRVMHLPFRAIEGTSVVGPFFWCAFDQDDDDPHLQIIFRKSDVRKKGLTRGWEIMLSHSFRTGITTGFAKGTKSSDMVESIKHLKECALQIMHPLLLPIIILSHELSAKNDQKQRDAREWLRLLEHAISMRNEVLEEESRYIKESMVDLDQINRDLVECHSQVLWKRPQAYQEIIKSMSKAMDNFWTTASPISAYGGPTGDVYKVHRSMLARLDFYQAKLKGIENYAHTTLERLSIQRAALYNIIAQKESKLSLKMAGEQRRLAHAAKRDSNSMKTLSLLGAIFLPATYLASLFSMTFFDFNDNNNYSRNNGPVSTEGGQTTEQQDGNDKNRVVSPDLWIYFVITVPITIIIVLVWRFWDRRREMKFEKEDADLEEGIEHMEQQIMAAMRKRTLSKVRTWDAGK</sequence>
<keyword evidence="5" id="KW-0418">Kinase</keyword>
<evidence type="ECO:0000256" key="11">
    <source>
        <dbReference type="SAM" id="Phobius"/>
    </source>
</evidence>
<keyword evidence="11" id="KW-0812">Transmembrane</keyword>
<dbReference type="SMART" id="SM00220">
    <property type="entry name" value="S_TKc"/>
    <property type="match status" value="1"/>
</dbReference>
<dbReference type="GO" id="GO:0005829">
    <property type="term" value="C:cytosol"/>
    <property type="evidence" value="ECO:0007669"/>
    <property type="project" value="TreeGrafter"/>
</dbReference>
<feature type="compositionally biased region" description="Polar residues" evidence="10">
    <location>
        <begin position="1034"/>
        <end position="1050"/>
    </location>
</feature>
<feature type="compositionally biased region" description="Polar residues" evidence="10">
    <location>
        <begin position="113"/>
        <end position="129"/>
    </location>
</feature>
<feature type="binding site" evidence="9">
    <location>
        <position position="237"/>
    </location>
    <ligand>
        <name>ATP</name>
        <dbReference type="ChEBI" id="CHEBI:30616"/>
    </ligand>
</feature>
<evidence type="ECO:0000256" key="2">
    <source>
        <dbReference type="ARBA" id="ARBA00022527"/>
    </source>
</evidence>
<dbReference type="CDD" id="cd05580">
    <property type="entry name" value="STKc_PKA_like"/>
    <property type="match status" value="1"/>
</dbReference>
<feature type="region of interest" description="Disordered" evidence="10">
    <location>
        <begin position="1034"/>
        <end position="1054"/>
    </location>
</feature>
<name>A0AAV9HIJ1_9PEZI</name>
<reference evidence="14" key="1">
    <citation type="journal article" date="2023" name="Mol. Phylogenet. Evol.">
        <title>Genome-scale phylogeny and comparative genomics of the fungal order Sordariales.</title>
        <authorList>
            <person name="Hensen N."/>
            <person name="Bonometti L."/>
            <person name="Westerberg I."/>
            <person name="Brannstrom I.O."/>
            <person name="Guillou S."/>
            <person name="Cros-Aarteil S."/>
            <person name="Calhoun S."/>
            <person name="Haridas S."/>
            <person name="Kuo A."/>
            <person name="Mondo S."/>
            <person name="Pangilinan J."/>
            <person name="Riley R."/>
            <person name="LaButti K."/>
            <person name="Andreopoulos B."/>
            <person name="Lipzen A."/>
            <person name="Chen C."/>
            <person name="Yan M."/>
            <person name="Daum C."/>
            <person name="Ng V."/>
            <person name="Clum A."/>
            <person name="Steindorff A."/>
            <person name="Ohm R.A."/>
            <person name="Martin F."/>
            <person name="Silar P."/>
            <person name="Natvig D.O."/>
            <person name="Lalanne C."/>
            <person name="Gautier V."/>
            <person name="Ament-Velasquez S.L."/>
            <person name="Kruys A."/>
            <person name="Hutchinson M.I."/>
            <person name="Powell A.J."/>
            <person name="Barry K."/>
            <person name="Miller A.N."/>
            <person name="Grigoriev I.V."/>
            <person name="Debuchy R."/>
            <person name="Gladieux P."/>
            <person name="Hiltunen Thoren M."/>
            <person name="Johannesson H."/>
        </authorList>
    </citation>
    <scope>NUCLEOTIDE SEQUENCE</scope>
    <source>
        <strain evidence="14">PSN324</strain>
    </source>
</reference>
<dbReference type="Gene3D" id="1.10.510.10">
    <property type="entry name" value="Transferase(Phosphotransferase) domain 1"/>
    <property type="match status" value="2"/>
</dbReference>
<feature type="domain" description="Protein kinase" evidence="12">
    <location>
        <begin position="208"/>
        <end position="478"/>
    </location>
</feature>
<dbReference type="SMART" id="SM00133">
    <property type="entry name" value="S_TK_X"/>
    <property type="match status" value="1"/>
</dbReference>
<keyword evidence="6 9" id="KW-0067">ATP-binding</keyword>
<dbReference type="InterPro" id="IPR000719">
    <property type="entry name" value="Prot_kinase_dom"/>
</dbReference>
<reference evidence="14" key="2">
    <citation type="submission" date="2023-06" db="EMBL/GenBank/DDBJ databases">
        <authorList>
            <consortium name="Lawrence Berkeley National Laboratory"/>
            <person name="Mondo S.J."/>
            <person name="Hensen N."/>
            <person name="Bonometti L."/>
            <person name="Westerberg I."/>
            <person name="Brannstrom I.O."/>
            <person name="Guillou S."/>
            <person name="Cros-Aarteil S."/>
            <person name="Calhoun S."/>
            <person name="Haridas S."/>
            <person name="Kuo A."/>
            <person name="Pangilinan J."/>
            <person name="Riley R."/>
            <person name="Labutti K."/>
            <person name="Andreopoulos B."/>
            <person name="Lipzen A."/>
            <person name="Chen C."/>
            <person name="Yanf M."/>
            <person name="Daum C."/>
            <person name="Ng V."/>
            <person name="Clum A."/>
            <person name="Steindorff A."/>
            <person name="Ohm R."/>
            <person name="Martin F."/>
            <person name="Silar P."/>
            <person name="Natvig D."/>
            <person name="Lalanne C."/>
            <person name="Gautier V."/>
            <person name="Ament-Velasquez S.L."/>
            <person name="Kruys A."/>
            <person name="Hutchinson M.I."/>
            <person name="Powell A.J."/>
            <person name="Barry K."/>
            <person name="Miller A.N."/>
            <person name="Grigoriev I.V."/>
            <person name="Debuchy R."/>
            <person name="Gladieux P."/>
            <person name="Thoren M.H."/>
            <person name="Johannesson H."/>
        </authorList>
    </citation>
    <scope>NUCLEOTIDE SEQUENCE</scope>
    <source>
        <strain evidence="14">PSN324</strain>
    </source>
</reference>
<feature type="compositionally biased region" description="Low complexity" evidence="10">
    <location>
        <begin position="48"/>
        <end position="69"/>
    </location>
</feature>
<dbReference type="Pfam" id="PF00069">
    <property type="entry name" value="Pkinase"/>
    <property type="match status" value="1"/>
</dbReference>
<dbReference type="PANTHER" id="PTHR24353:SF153">
    <property type="entry name" value="CAMP-DEPENDENT PROTEIN KINASE CATALYTIC SUBUNIT 1"/>
    <property type="match status" value="1"/>
</dbReference>
<evidence type="ECO:0000256" key="6">
    <source>
        <dbReference type="ARBA" id="ARBA00022840"/>
    </source>
</evidence>
<evidence type="ECO:0000259" key="13">
    <source>
        <dbReference type="PROSITE" id="PS51285"/>
    </source>
</evidence>